<feature type="non-terminal residue" evidence="3">
    <location>
        <position position="497"/>
    </location>
</feature>
<dbReference type="Pfam" id="PF04572">
    <property type="entry name" value="Gb3_synth"/>
    <property type="match status" value="1"/>
</dbReference>
<evidence type="ECO:0000256" key="1">
    <source>
        <dbReference type="SAM" id="MobiDB-lite"/>
    </source>
</evidence>
<dbReference type="PANTHER" id="PTHR46781:SF2">
    <property type="entry name" value="ALPHA 1,4-GLYCOSYLTRANSFERASE FAMILY PROTEIN"/>
    <property type="match status" value="1"/>
</dbReference>
<dbReference type="AlphaFoldDB" id="A0A371I112"/>
<feature type="non-terminal residue" evidence="3">
    <location>
        <position position="1"/>
    </location>
</feature>
<evidence type="ECO:0000313" key="4">
    <source>
        <dbReference type="Proteomes" id="UP000257109"/>
    </source>
</evidence>
<dbReference type="Pfam" id="PF04488">
    <property type="entry name" value="Gly_transf_sug"/>
    <property type="match status" value="1"/>
</dbReference>
<proteinExistence type="predicted"/>
<dbReference type="OrthoDB" id="409543at2759"/>
<evidence type="ECO:0000259" key="2">
    <source>
        <dbReference type="Pfam" id="PF04572"/>
    </source>
</evidence>
<protein>
    <submittedName>
        <fullName evidence="3">Lactosylceramide 4-alpha-galactosyltransferase</fullName>
    </submittedName>
</protein>
<accession>A0A371I112</accession>
<feature type="domain" description="Alpha 1,4-glycosyltransferase" evidence="2">
    <location>
        <begin position="319"/>
        <end position="439"/>
    </location>
</feature>
<dbReference type="GO" id="GO:0016757">
    <property type="term" value="F:glycosyltransferase activity"/>
    <property type="evidence" value="ECO:0007669"/>
    <property type="project" value="UniProtKB-KW"/>
</dbReference>
<name>A0A371I112_MUCPR</name>
<comment type="caution">
    <text evidence="3">The sequence shown here is derived from an EMBL/GenBank/DDBJ whole genome shotgun (WGS) entry which is preliminary data.</text>
</comment>
<dbReference type="Proteomes" id="UP000257109">
    <property type="component" value="Unassembled WGS sequence"/>
</dbReference>
<dbReference type="PANTHER" id="PTHR46781">
    <property type="entry name" value="ALPHA 1,4-GLYCOSYLTRANSFERASE FAMILY PROTEIN"/>
    <property type="match status" value="1"/>
</dbReference>
<reference evidence="3" key="1">
    <citation type="submission" date="2018-05" db="EMBL/GenBank/DDBJ databases">
        <title>Draft genome of Mucuna pruriens seed.</title>
        <authorList>
            <person name="Nnadi N.E."/>
            <person name="Vos R."/>
            <person name="Hasami M.H."/>
            <person name="Devisetty U.K."/>
            <person name="Aguiy J.C."/>
        </authorList>
    </citation>
    <scope>NUCLEOTIDE SEQUENCE [LARGE SCALE GENOMIC DNA]</scope>
    <source>
        <strain evidence="3">JCA_2017</strain>
    </source>
</reference>
<dbReference type="EMBL" id="QJKJ01001226">
    <property type="protein sequence ID" value="RDY08713.1"/>
    <property type="molecule type" value="Genomic_DNA"/>
</dbReference>
<sequence>MFLVHKFFLSIATLITKSFNFVLTCKKMFDHRVLKRPNTSILSLITFSAIIFLILCDDLIYHNSLHQGAQEVLQDHIQRNGEAIRSTLTSFTLTHTPLLSLQEDNYEGVGGGNHRVLVAPLNATEEERIAWFRGNLHQFKILMSDELSKQFHARVLGFFSHECETRIFMTWVSPAGLFRARELLSIESLFKVHHKACLVILSRTLDTTHGYRILKPLLDGGFRVQAVTPDLQFLFKGTPAEAWLSELTKGKKDPGEISLFQNLSNLMRLSVLYKYGGVYLDTDFIVLKPLTGLRNSIGAQSMDFGNKHWTRLNNAVLIFDMNHPLLLKFINEFVLTFDGNKWGHNGPYLVSRVVQRLGKSPGFNFTVLPPIAFYPTDWKKIRGLFRKPKTRSESKWVEAKLLQLTSETYGVHLWNKESRRLKIEEGSVLSRLISDYCKSKWVAKLVCSMSNNLLIEVLPPFINSNKLLDLWGEEKDDEDAAEDAAEDDKEDELYTDF</sequence>
<dbReference type="InterPro" id="IPR007652">
    <property type="entry name" value="A1-4-GlycosylTfrase_dom"/>
</dbReference>
<dbReference type="STRING" id="157652.A0A371I112"/>
<dbReference type="InterPro" id="IPR007577">
    <property type="entry name" value="GlycoTrfase_DXD_sugar-bd_CS"/>
</dbReference>
<gene>
    <name evidence="3" type="primary">A4galt</name>
    <name evidence="3" type="ORF">CR513_07039</name>
</gene>
<dbReference type="Gene3D" id="3.90.550.20">
    <property type="match status" value="1"/>
</dbReference>
<dbReference type="SUPFAM" id="SSF53448">
    <property type="entry name" value="Nucleotide-diphospho-sugar transferases"/>
    <property type="match status" value="1"/>
</dbReference>
<evidence type="ECO:0000313" key="3">
    <source>
        <dbReference type="EMBL" id="RDY08713.1"/>
    </source>
</evidence>
<keyword evidence="4" id="KW-1185">Reference proteome</keyword>
<dbReference type="InterPro" id="IPR044789">
    <property type="entry name" value="Put_A1-4-GlycosylTfrase_plant"/>
</dbReference>
<feature type="region of interest" description="Disordered" evidence="1">
    <location>
        <begin position="474"/>
        <end position="497"/>
    </location>
</feature>
<organism evidence="3 4">
    <name type="scientific">Mucuna pruriens</name>
    <name type="common">Velvet bean</name>
    <name type="synonym">Dolichos pruriens</name>
    <dbReference type="NCBI Taxonomy" id="157652"/>
    <lineage>
        <taxon>Eukaryota</taxon>
        <taxon>Viridiplantae</taxon>
        <taxon>Streptophyta</taxon>
        <taxon>Embryophyta</taxon>
        <taxon>Tracheophyta</taxon>
        <taxon>Spermatophyta</taxon>
        <taxon>Magnoliopsida</taxon>
        <taxon>eudicotyledons</taxon>
        <taxon>Gunneridae</taxon>
        <taxon>Pentapetalae</taxon>
        <taxon>rosids</taxon>
        <taxon>fabids</taxon>
        <taxon>Fabales</taxon>
        <taxon>Fabaceae</taxon>
        <taxon>Papilionoideae</taxon>
        <taxon>50 kb inversion clade</taxon>
        <taxon>NPAAA clade</taxon>
        <taxon>indigoferoid/millettioid clade</taxon>
        <taxon>Phaseoleae</taxon>
        <taxon>Mucuna</taxon>
    </lineage>
</organism>
<dbReference type="InterPro" id="IPR029044">
    <property type="entry name" value="Nucleotide-diphossugar_trans"/>
</dbReference>